<evidence type="ECO:0000313" key="2">
    <source>
        <dbReference type="EMBL" id="ARW63271.1"/>
    </source>
</evidence>
<geneLocation type="chloroplast" evidence="2"/>
<keyword evidence="1" id="KW-0812">Transmembrane</keyword>
<proteinExistence type="predicted"/>
<keyword evidence="2" id="KW-0150">Chloroplast</keyword>
<reference evidence="2" key="1">
    <citation type="journal article" date="2017" name="J. Phycol.">
        <title>Analysis of chloroplast genomes and a supermatrix inform reclassification of the Rhodomelaceae (Rhodophyta).</title>
        <authorList>
            <person name="Diaz-Tapia P."/>
            <person name="Maggs C.A."/>
            <person name="West J.A."/>
            <person name="Verbruggen H."/>
        </authorList>
    </citation>
    <scope>NUCLEOTIDE SEQUENCE</scope>
    <source>
        <strain evidence="2">PD547</strain>
    </source>
</reference>
<dbReference type="AlphaFoldDB" id="A0A1Z1MBV0"/>
<name>A0A1Z1MBV0_9FLOR</name>
<evidence type="ECO:0000256" key="1">
    <source>
        <dbReference type="SAM" id="Phobius"/>
    </source>
</evidence>
<dbReference type="RefSeq" id="YP_009394709.1">
    <property type="nucleotide sequence ID" value="NC_035274.1"/>
</dbReference>
<protein>
    <submittedName>
        <fullName evidence="2">Uncharacterized protein</fullName>
    </submittedName>
</protein>
<dbReference type="EMBL" id="MF101427">
    <property type="protein sequence ID" value="ARW63271.1"/>
    <property type="molecule type" value="Genomic_DNA"/>
</dbReference>
<dbReference type="GeneID" id="33356616"/>
<keyword evidence="1" id="KW-1133">Transmembrane helix</keyword>
<accession>A0A1Z1MBV0</accession>
<gene>
    <name evidence="2" type="primary">orf36</name>
</gene>
<organism evidence="2">
    <name type="scientific">Polysiphonia elongata</name>
    <dbReference type="NCBI Taxonomy" id="159753"/>
    <lineage>
        <taxon>Eukaryota</taxon>
        <taxon>Rhodophyta</taxon>
        <taxon>Florideophyceae</taxon>
        <taxon>Rhodymeniophycidae</taxon>
        <taxon>Ceramiales</taxon>
        <taxon>Rhodomelaceae</taxon>
        <taxon>Polysiphonioideae</taxon>
        <taxon>Polysiphonia</taxon>
    </lineage>
</organism>
<sequence length="36" mass="4322">MYILLKSMQYYKNNILSLNCINCILHFILILIVFLC</sequence>
<keyword evidence="2" id="KW-0934">Plastid</keyword>
<keyword evidence="1" id="KW-0472">Membrane</keyword>
<feature type="transmembrane region" description="Helical" evidence="1">
    <location>
        <begin position="15"/>
        <end position="35"/>
    </location>
</feature>